<dbReference type="PANTHER" id="PTHR34286">
    <property type="entry name" value="TRANSMEMBRANE PROTEIN"/>
    <property type="match status" value="1"/>
</dbReference>
<dbReference type="PANTHER" id="PTHR34286:SF1">
    <property type="entry name" value="TRANSMEMBRANE PROTEIN"/>
    <property type="match status" value="1"/>
</dbReference>
<organism evidence="2 3">
    <name type="scientific">Beauveria bassiana D1-5</name>
    <dbReference type="NCBI Taxonomy" id="1245745"/>
    <lineage>
        <taxon>Eukaryota</taxon>
        <taxon>Fungi</taxon>
        <taxon>Dikarya</taxon>
        <taxon>Ascomycota</taxon>
        <taxon>Pezizomycotina</taxon>
        <taxon>Sordariomycetes</taxon>
        <taxon>Hypocreomycetidae</taxon>
        <taxon>Hypocreales</taxon>
        <taxon>Cordycipitaceae</taxon>
        <taxon>Beauveria</taxon>
    </lineage>
</organism>
<keyword evidence="1" id="KW-0472">Membrane</keyword>
<feature type="transmembrane region" description="Helical" evidence="1">
    <location>
        <begin position="31"/>
        <end position="50"/>
    </location>
</feature>
<name>A0A0A2W8N2_BEABA</name>
<dbReference type="EMBL" id="ANFO01000462">
    <property type="protein sequence ID" value="KGQ09339.1"/>
    <property type="molecule type" value="Genomic_DNA"/>
</dbReference>
<evidence type="ECO:0000256" key="1">
    <source>
        <dbReference type="SAM" id="Phobius"/>
    </source>
</evidence>
<keyword evidence="1" id="KW-1133">Transmembrane helix</keyword>
<evidence type="ECO:0000313" key="2">
    <source>
        <dbReference type="EMBL" id="KGQ09339.1"/>
    </source>
</evidence>
<dbReference type="Proteomes" id="UP000030106">
    <property type="component" value="Unassembled WGS sequence"/>
</dbReference>
<reference evidence="2 3" key="1">
    <citation type="submission" date="2012-10" db="EMBL/GenBank/DDBJ databases">
        <title>Genome sequencing and analysis of entomopathogenic fungi Beauveria bassiana D1-5.</title>
        <authorList>
            <person name="Li Q."/>
            <person name="Wang L."/>
            <person name="Zhang Z."/>
            <person name="Wang Q."/>
            <person name="Ren J."/>
            <person name="Wang M."/>
            <person name="Xu W."/>
            <person name="Wang J."/>
            <person name="Lu Y."/>
            <person name="Du Q."/>
            <person name="Sun Z."/>
        </authorList>
    </citation>
    <scope>NUCLEOTIDE SEQUENCE [LARGE SCALE GENOMIC DNA]</scope>
    <source>
        <strain evidence="2 3">D1-5</strain>
    </source>
</reference>
<dbReference type="HOGENOM" id="CLU_148782_1_1_1"/>
<comment type="caution">
    <text evidence="2">The sequence shown here is derived from an EMBL/GenBank/DDBJ whole genome shotgun (WGS) entry which is preliminary data.</text>
</comment>
<proteinExistence type="predicted"/>
<protein>
    <submittedName>
        <fullName evidence="2">Uncharacterized protein</fullName>
    </submittedName>
</protein>
<evidence type="ECO:0000313" key="3">
    <source>
        <dbReference type="Proteomes" id="UP000030106"/>
    </source>
</evidence>
<keyword evidence="1" id="KW-0812">Transmembrane</keyword>
<dbReference type="OrthoDB" id="2100988at2759"/>
<sequence length="96" mass="10960">MGGGGKVPYPKHVWSPAGGWYAQPANWRGNTLVAGAVIFGIVAVTWKFGADREQWAHRPQPGEWYPSRRWSKQLIQWDKEESQAEQSKNQSMHKQL</sequence>
<gene>
    <name evidence="2" type="ORF">BBAD15_g5323</name>
</gene>
<dbReference type="AlphaFoldDB" id="A0A0A2W8N2"/>
<dbReference type="STRING" id="1245745.A0A0A2W8N2"/>
<accession>A0A0A2W8N2</accession>